<dbReference type="PANTHER" id="PTHR33491">
    <property type="entry name" value="OSJNBA0016N04.9 PROTEIN"/>
    <property type="match status" value="1"/>
</dbReference>
<comment type="caution">
    <text evidence="5">The sequence shown here is derived from an EMBL/GenBank/DDBJ whole genome shotgun (WGS) entry which is preliminary data.</text>
</comment>
<dbReference type="OrthoDB" id="10045365at2759"/>
<reference evidence="5" key="2">
    <citation type="submission" date="2021-02" db="EMBL/GenBank/DDBJ databases">
        <authorList>
            <person name="Kimball J.A."/>
            <person name="Haas M.W."/>
            <person name="Macchietto M."/>
            <person name="Kono T."/>
            <person name="Duquette J."/>
            <person name="Shao M."/>
        </authorList>
    </citation>
    <scope>NUCLEOTIDE SEQUENCE</scope>
    <source>
        <tissue evidence="5">Fresh leaf tissue</tissue>
    </source>
</reference>
<feature type="transmembrane region" description="Helical" evidence="3">
    <location>
        <begin position="259"/>
        <end position="282"/>
    </location>
</feature>
<dbReference type="Pfam" id="PF07645">
    <property type="entry name" value="EGF_CA"/>
    <property type="match status" value="1"/>
</dbReference>
<keyword evidence="2" id="KW-1015">Disulfide bond</keyword>
<evidence type="ECO:0000259" key="4">
    <source>
        <dbReference type="SMART" id="SM00179"/>
    </source>
</evidence>
<keyword evidence="3" id="KW-0812">Transmembrane</keyword>
<dbReference type="Proteomes" id="UP000729402">
    <property type="component" value="Unassembled WGS sequence"/>
</dbReference>
<keyword evidence="6" id="KW-1185">Reference proteome</keyword>
<dbReference type="InterPro" id="IPR001245">
    <property type="entry name" value="Ser-Thr/Tyr_kinase_cat_dom"/>
</dbReference>
<dbReference type="InterPro" id="IPR018097">
    <property type="entry name" value="EGF_Ca-bd_CS"/>
</dbReference>
<dbReference type="PROSITE" id="PS01187">
    <property type="entry name" value="EGF_CA"/>
    <property type="match status" value="1"/>
</dbReference>
<dbReference type="GO" id="GO:0004672">
    <property type="term" value="F:protein kinase activity"/>
    <property type="evidence" value="ECO:0007669"/>
    <property type="project" value="InterPro"/>
</dbReference>
<keyword evidence="3" id="KW-0472">Membrane</keyword>
<evidence type="ECO:0000256" key="3">
    <source>
        <dbReference type="SAM" id="Phobius"/>
    </source>
</evidence>
<dbReference type="SMART" id="SM00179">
    <property type="entry name" value="EGF_CA"/>
    <property type="match status" value="1"/>
</dbReference>
<organism evidence="5 6">
    <name type="scientific">Zizania palustris</name>
    <name type="common">Northern wild rice</name>
    <dbReference type="NCBI Taxonomy" id="103762"/>
    <lineage>
        <taxon>Eukaryota</taxon>
        <taxon>Viridiplantae</taxon>
        <taxon>Streptophyta</taxon>
        <taxon>Embryophyta</taxon>
        <taxon>Tracheophyta</taxon>
        <taxon>Spermatophyta</taxon>
        <taxon>Magnoliopsida</taxon>
        <taxon>Liliopsida</taxon>
        <taxon>Poales</taxon>
        <taxon>Poaceae</taxon>
        <taxon>BOP clade</taxon>
        <taxon>Oryzoideae</taxon>
        <taxon>Oryzeae</taxon>
        <taxon>Zizaniinae</taxon>
        <taxon>Zizania</taxon>
    </lineage>
</organism>
<evidence type="ECO:0000256" key="2">
    <source>
        <dbReference type="ARBA" id="ARBA00023157"/>
    </source>
</evidence>
<feature type="domain" description="EGF-like calcium-binding" evidence="4">
    <location>
        <begin position="215"/>
        <end position="256"/>
    </location>
</feature>
<dbReference type="InterPro" id="IPR049883">
    <property type="entry name" value="NOTCH1_EGF-like"/>
</dbReference>
<dbReference type="CDD" id="cd00054">
    <property type="entry name" value="EGF_CA"/>
    <property type="match status" value="1"/>
</dbReference>
<evidence type="ECO:0000313" key="6">
    <source>
        <dbReference type="Proteomes" id="UP000729402"/>
    </source>
</evidence>
<dbReference type="GO" id="GO:0005509">
    <property type="term" value="F:calcium ion binding"/>
    <property type="evidence" value="ECO:0007669"/>
    <property type="project" value="InterPro"/>
</dbReference>
<gene>
    <name evidence="5" type="ORF">GUJ93_ZPchr0004g39222</name>
</gene>
<accession>A0A8J5SXC9</accession>
<dbReference type="AlphaFoldDB" id="A0A8J5SXC9"/>
<keyword evidence="3" id="KW-1133">Transmembrane helix</keyword>
<dbReference type="EMBL" id="JAAALK010000285">
    <property type="protein sequence ID" value="KAG8063954.1"/>
    <property type="molecule type" value="Genomic_DNA"/>
</dbReference>
<name>A0A8J5SXC9_ZIZPA</name>
<evidence type="ECO:0000313" key="5">
    <source>
        <dbReference type="EMBL" id="KAG8063954.1"/>
    </source>
</evidence>
<dbReference type="Pfam" id="PF07714">
    <property type="entry name" value="PK_Tyr_Ser-Thr"/>
    <property type="match status" value="1"/>
</dbReference>
<proteinExistence type="predicted"/>
<evidence type="ECO:0000256" key="1">
    <source>
        <dbReference type="ARBA" id="ARBA00022536"/>
    </source>
</evidence>
<protein>
    <recommendedName>
        <fullName evidence="4">EGF-like calcium-binding domain-containing protein</fullName>
    </recommendedName>
</protein>
<sequence>MRMDISSACYNESSRNMSYNSWSLDLSDTPYRYSNSGNRFTAIGCRTLAYIAVGSPDDTGRRLRTGCVATCGQGGATGLTNGTCSGIGCCQTAIPNGFQKYEIRFDANFNTTSIYNMSRCSYAALVEASSFTFSANYSTSSAFYDYYGGQAPIVVDWSIGNKTCNEAHKMPDYACVSSHSECLNSSNGPGYFCNCSQGFQGNPYLKSDDPGSCKDIDECKEATKYHCYGKCTNTDGGFHCTCPFGTRGDAYKGPCDRGLAIGICVSLLVALTTLLGIEWINYKHRIKRQDLMRKRDDCIPEMKFELTDKSDVYSFGVVLLELLTRRTPLSKDKVSLTSVFQEAMKEGNFLELIDKEIMHEDIMGLIRELAVLACQCLVMAGESRPAMSRVAEELRRLERLVQHHHGDLPDVSSFTLPASLATDTSEYFTGDENTGRYSTIMSIEFAR</sequence>
<reference evidence="5" key="1">
    <citation type="journal article" date="2021" name="bioRxiv">
        <title>Whole Genome Assembly and Annotation of Northern Wild Rice, Zizania palustris L., Supports a Whole Genome Duplication in the Zizania Genus.</title>
        <authorList>
            <person name="Haas M."/>
            <person name="Kono T."/>
            <person name="Macchietto M."/>
            <person name="Millas R."/>
            <person name="McGilp L."/>
            <person name="Shao M."/>
            <person name="Duquette J."/>
            <person name="Hirsch C.N."/>
            <person name="Kimball J."/>
        </authorList>
    </citation>
    <scope>NUCLEOTIDE SEQUENCE</scope>
    <source>
        <tissue evidence="5">Fresh leaf tissue</tissue>
    </source>
</reference>
<keyword evidence="1" id="KW-0245">EGF-like domain</keyword>
<dbReference type="InterPro" id="IPR001881">
    <property type="entry name" value="EGF-like_Ca-bd_dom"/>
</dbReference>